<dbReference type="InterPro" id="IPR013325">
    <property type="entry name" value="RNA_pol_sigma_r2"/>
</dbReference>
<proteinExistence type="inferred from homology"/>
<evidence type="ECO:0000256" key="3">
    <source>
        <dbReference type="ARBA" id="ARBA00023082"/>
    </source>
</evidence>
<dbReference type="Pfam" id="PF04542">
    <property type="entry name" value="Sigma70_r2"/>
    <property type="match status" value="1"/>
</dbReference>
<evidence type="ECO:0000313" key="8">
    <source>
        <dbReference type="Proteomes" id="UP000014155"/>
    </source>
</evidence>
<dbReference type="RefSeq" id="WP_004630143.1">
    <property type="nucleotide sequence ID" value="NZ_AORV01000065.1"/>
</dbReference>
<evidence type="ECO:0000259" key="5">
    <source>
        <dbReference type="Pfam" id="PF04542"/>
    </source>
</evidence>
<dbReference type="AlphaFoldDB" id="S0FMQ6"/>
<keyword evidence="3" id="KW-0731">Sigma factor</keyword>
<protein>
    <submittedName>
        <fullName evidence="7">RNA polymerase sigma factor, sigma-70 family</fullName>
    </submittedName>
</protein>
<dbReference type="GO" id="GO:0006352">
    <property type="term" value="P:DNA-templated transcription initiation"/>
    <property type="evidence" value="ECO:0007669"/>
    <property type="project" value="InterPro"/>
</dbReference>
<dbReference type="PANTHER" id="PTHR43133">
    <property type="entry name" value="RNA POLYMERASE ECF-TYPE SIGMA FACTO"/>
    <property type="match status" value="1"/>
</dbReference>
<dbReference type="InterPro" id="IPR036388">
    <property type="entry name" value="WH-like_DNA-bd_sf"/>
</dbReference>
<keyword evidence="4" id="KW-0804">Transcription</keyword>
<dbReference type="PANTHER" id="PTHR43133:SF51">
    <property type="entry name" value="RNA POLYMERASE SIGMA FACTOR"/>
    <property type="match status" value="1"/>
</dbReference>
<dbReference type="Pfam" id="PF08281">
    <property type="entry name" value="Sigma70_r4_2"/>
    <property type="match status" value="1"/>
</dbReference>
<dbReference type="STRING" id="1195236.CTER_4558"/>
<name>S0FMQ6_RUMCE</name>
<dbReference type="CDD" id="cd06171">
    <property type="entry name" value="Sigma70_r4"/>
    <property type="match status" value="1"/>
</dbReference>
<dbReference type="Proteomes" id="UP000014155">
    <property type="component" value="Unassembled WGS sequence"/>
</dbReference>
<feature type="domain" description="RNA polymerase sigma factor 70 region 4 type 2" evidence="6">
    <location>
        <begin position="113"/>
        <end position="163"/>
    </location>
</feature>
<dbReference type="GO" id="GO:0016987">
    <property type="term" value="F:sigma factor activity"/>
    <property type="evidence" value="ECO:0007669"/>
    <property type="project" value="UniProtKB-KW"/>
</dbReference>
<dbReference type="InterPro" id="IPR039425">
    <property type="entry name" value="RNA_pol_sigma-70-like"/>
</dbReference>
<dbReference type="InterPro" id="IPR007627">
    <property type="entry name" value="RNA_pol_sigma70_r2"/>
</dbReference>
<sequence length="174" mass="20250">MEELVRKAQHGDRDAFYEIISASREKLYRTAYSYLKDEHAALEAVAETTCRAYISINKLRDSRYFTTWLTRILINYCINELKYLSKHTSEDMADFKHICIVDADGGIEERLDLANSLTKIKPKYRDVLILKYFEDFSTEDIAKALNKPVGTVKTWINRGLKQLRDNMKGSEHCV</sequence>
<keyword evidence="8" id="KW-1185">Reference proteome</keyword>
<feature type="domain" description="RNA polymerase sigma-70 region 2" evidence="5">
    <location>
        <begin position="21"/>
        <end position="83"/>
    </location>
</feature>
<keyword evidence="2" id="KW-0805">Transcription regulation</keyword>
<dbReference type="PATRIC" id="fig|1195236.3.peg.4740"/>
<dbReference type="InterPro" id="IPR013249">
    <property type="entry name" value="RNA_pol_sigma70_r4_t2"/>
</dbReference>
<comment type="similarity">
    <text evidence="1">Belongs to the sigma-70 factor family. ECF subfamily.</text>
</comment>
<dbReference type="SUPFAM" id="SSF88659">
    <property type="entry name" value="Sigma3 and sigma4 domains of RNA polymerase sigma factors"/>
    <property type="match status" value="1"/>
</dbReference>
<gene>
    <name evidence="7" type="ORF">CTER_4558</name>
</gene>
<dbReference type="GO" id="GO:0003677">
    <property type="term" value="F:DNA binding"/>
    <property type="evidence" value="ECO:0007669"/>
    <property type="project" value="InterPro"/>
</dbReference>
<dbReference type="SUPFAM" id="SSF88946">
    <property type="entry name" value="Sigma2 domain of RNA polymerase sigma factors"/>
    <property type="match status" value="1"/>
</dbReference>
<dbReference type="eggNOG" id="COG1595">
    <property type="taxonomic scope" value="Bacteria"/>
</dbReference>
<dbReference type="Gene3D" id="1.10.10.10">
    <property type="entry name" value="Winged helix-like DNA-binding domain superfamily/Winged helix DNA-binding domain"/>
    <property type="match status" value="1"/>
</dbReference>
<evidence type="ECO:0000259" key="6">
    <source>
        <dbReference type="Pfam" id="PF08281"/>
    </source>
</evidence>
<dbReference type="EMBL" id="AORV01000065">
    <property type="protein sequence ID" value="EMS69778.1"/>
    <property type="molecule type" value="Genomic_DNA"/>
</dbReference>
<accession>S0FMQ6</accession>
<reference evidence="7 8" key="1">
    <citation type="journal article" date="2013" name="Genome Announc.">
        <title>Draft Genome Sequence of the Cellulolytic, Mesophilic, Anaerobic Bacterium Clostridium termitidis Strain CT1112 (DSM 5398).</title>
        <authorList>
            <person name="Lal S."/>
            <person name="Ramachandran U."/>
            <person name="Zhang X."/>
            <person name="Munir R."/>
            <person name="Sparling R."/>
            <person name="Levin D.B."/>
        </authorList>
    </citation>
    <scope>NUCLEOTIDE SEQUENCE [LARGE SCALE GENOMIC DNA]</scope>
    <source>
        <strain evidence="7 8">CT1112</strain>
    </source>
</reference>
<evidence type="ECO:0000313" key="7">
    <source>
        <dbReference type="EMBL" id="EMS69778.1"/>
    </source>
</evidence>
<evidence type="ECO:0000256" key="1">
    <source>
        <dbReference type="ARBA" id="ARBA00010641"/>
    </source>
</evidence>
<dbReference type="InterPro" id="IPR014284">
    <property type="entry name" value="RNA_pol_sigma-70_dom"/>
</dbReference>
<dbReference type="Gene3D" id="1.10.1740.10">
    <property type="match status" value="1"/>
</dbReference>
<dbReference type="InterPro" id="IPR013324">
    <property type="entry name" value="RNA_pol_sigma_r3/r4-like"/>
</dbReference>
<comment type="caution">
    <text evidence="7">The sequence shown here is derived from an EMBL/GenBank/DDBJ whole genome shotgun (WGS) entry which is preliminary data.</text>
</comment>
<evidence type="ECO:0000256" key="4">
    <source>
        <dbReference type="ARBA" id="ARBA00023163"/>
    </source>
</evidence>
<evidence type="ECO:0000256" key="2">
    <source>
        <dbReference type="ARBA" id="ARBA00023015"/>
    </source>
</evidence>
<dbReference type="NCBIfam" id="TIGR02937">
    <property type="entry name" value="sigma70-ECF"/>
    <property type="match status" value="1"/>
</dbReference>
<organism evidence="7 8">
    <name type="scientific">Ruminiclostridium cellobioparum subsp. termitidis CT1112</name>
    <dbReference type="NCBI Taxonomy" id="1195236"/>
    <lineage>
        <taxon>Bacteria</taxon>
        <taxon>Bacillati</taxon>
        <taxon>Bacillota</taxon>
        <taxon>Clostridia</taxon>
        <taxon>Eubacteriales</taxon>
        <taxon>Oscillospiraceae</taxon>
        <taxon>Ruminiclostridium</taxon>
    </lineage>
</organism>